<accession>A0A0L9VU75</accession>
<organism evidence="4 5">
    <name type="scientific">Phaseolus angularis</name>
    <name type="common">Azuki bean</name>
    <name type="synonym">Vigna angularis</name>
    <dbReference type="NCBI Taxonomy" id="3914"/>
    <lineage>
        <taxon>Eukaryota</taxon>
        <taxon>Viridiplantae</taxon>
        <taxon>Streptophyta</taxon>
        <taxon>Embryophyta</taxon>
        <taxon>Tracheophyta</taxon>
        <taxon>Spermatophyta</taxon>
        <taxon>Magnoliopsida</taxon>
        <taxon>eudicotyledons</taxon>
        <taxon>Gunneridae</taxon>
        <taxon>Pentapetalae</taxon>
        <taxon>rosids</taxon>
        <taxon>fabids</taxon>
        <taxon>Fabales</taxon>
        <taxon>Fabaceae</taxon>
        <taxon>Papilionoideae</taxon>
        <taxon>50 kb inversion clade</taxon>
        <taxon>NPAAA clade</taxon>
        <taxon>indigoferoid/millettioid clade</taxon>
        <taxon>Phaseoleae</taxon>
        <taxon>Vigna</taxon>
    </lineage>
</organism>
<reference evidence="5" key="1">
    <citation type="journal article" date="2015" name="Proc. Natl. Acad. Sci. U.S.A.">
        <title>Genome sequencing of adzuki bean (Vigna angularis) provides insight into high starch and low fat accumulation and domestication.</title>
        <authorList>
            <person name="Yang K."/>
            <person name="Tian Z."/>
            <person name="Chen C."/>
            <person name="Luo L."/>
            <person name="Zhao B."/>
            <person name="Wang Z."/>
            <person name="Yu L."/>
            <person name="Li Y."/>
            <person name="Sun Y."/>
            <person name="Li W."/>
            <person name="Chen Y."/>
            <person name="Li Y."/>
            <person name="Zhang Y."/>
            <person name="Ai D."/>
            <person name="Zhao J."/>
            <person name="Shang C."/>
            <person name="Ma Y."/>
            <person name="Wu B."/>
            <person name="Wang M."/>
            <person name="Gao L."/>
            <person name="Sun D."/>
            <person name="Zhang P."/>
            <person name="Guo F."/>
            <person name="Wang W."/>
            <person name="Li Y."/>
            <person name="Wang J."/>
            <person name="Varshney R.K."/>
            <person name="Wang J."/>
            <person name="Ling H.Q."/>
            <person name="Wan P."/>
        </authorList>
    </citation>
    <scope>NUCLEOTIDE SEQUENCE</scope>
    <source>
        <strain evidence="5">cv. Jingnong 6</strain>
    </source>
</reference>
<dbReference type="Proteomes" id="UP000053144">
    <property type="component" value="Chromosome 11"/>
</dbReference>
<sequence>MRGLSCLLVFSLGIFIQVSYCHSSVTTCLPEKNAALFILGDSLFDNGNNNYINTTISYQANYYPYGETFFKYPSGRFSDGRMIPDVVAELAKLPILPPYLHPGRVEHVYGVNFASGGAGALRETAQGFVIDLKTQAIYLKDLKNVFSQRLGKAIAEDIVSKSVYLFSIGGNDYGSLLNPDSNLVLPPGDHQGFVDIVIGNLTDVVREIYNLGGRKFGFANVGPIGCLPAVRALVKNGSTCLEEFSAIARLHNAALSKRLYELEKQLKGFKYSVTDFYAIFSEMLNNPTKYGFKDPSVACCGGGLYRGDQSCGGNKGIKEYELCDNVNEHLFFDSNHVTDRASQYFADFIWNGNHTVTSPYNLKQLFQF</sequence>
<dbReference type="InterPro" id="IPR044552">
    <property type="entry name" value="GLIP1-5/GLL25"/>
</dbReference>
<dbReference type="InterPro" id="IPR001087">
    <property type="entry name" value="GDSL"/>
</dbReference>
<dbReference type="GO" id="GO:0016298">
    <property type="term" value="F:lipase activity"/>
    <property type="evidence" value="ECO:0007669"/>
    <property type="project" value="TreeGrafter"/>
</dbReference>
<feature type="signal peptide" evidence="3">
    <location>
        <begin position="1"/>
        <end position="21"/>
    </location>
</feature>
<protein>
    <submittedName>
        <fullName evidence="4">Uncharacterized protein</fullName>
    </submittedName>
</protein>
<dbReference type="KEGG" id="var:108346712"/>
<dbReference type="SUPFAM" id="SSF52266">
    <property type="entry name" value="SGNH hydrolase"/>
    <property type="match status" value="1"/>
</dbReference>
<dbReference type="Gene3D" id="3.40.50.1110">
    <property type="entry name" value="SGNH hydrolase"/>
    <property type="match status" value="1"/>
</dbReference>
<proteinExistence type="inferred from homology"/>
<evidence type="ECO:0000256" key="1">
    <source>
        <dbReference type="ARBA" id="ARBA00008668"/>
    </source>
</evidence>
<dbReference type="Pfam" id="PF00657">
    <property type="entry name" value="Lipase_GDSL"/>
    <property type="match status" value="1"/>
</dbReference>
<evidence type="ECO:0000256" key="3">
    <source>
        <dbReference type="SAM" id="SignalP"/>
    </source>
</evidence>
<evidence type="ECO:0000313" key="5">
    <source>
        <dbReference type="Proteomes" id="UP000053144"/>
    </source>
</evidence>
<dbReference type="PANTHER" id="PTHR45966">
    <property type="entry name" value="GDSL-LIKE LIPASE/ACYLHYDROLASE"/>
    <property type="match status" value="1"/>
</dbReference>
<dbReference type="OMA" id="VYSCGGM"/>
<dbReference type="InterPro" id="IPR035669">
    <property type="entry name" value="SGNH_plant_lipase-like"/>
</dbReference>
<evidence type="ECO:0000313" key="4">
    <source>
        <dbReference type="EMBL" id="KOM58324.1"/>
    </source>
</evidence>
<dbReference type="InterPro" id="IPR036514">
    <property type="entry name" value="SGNH_hydro_sf"/>
</dbReference>
<name>A0A0L9VU75_PHAAN</name>
<evidence type="ECO:0000256" key="2">
    <source>
        <dbReference type="ARBA" id="ARBA00022729"/>
    </source>
</evidence>
<dbReference type="CDD" id="cd01837">
    <property type="entry name" value="SGNH_plant_lipase_like"/>
    <property type="match status" value="1"/>
</dbReference>
<dbReference type="EMBL" id="CM003381">
    <property type="protein sequence ID" value="KOM58324.1"/>
    <property type="molecule type" value="Genomic_DNA"/>
</dbReference>
<dbReference type="AlphaFoldDB" id="A0A0L9VU75"/>
<dbReference type="PANTHER" id="PTHR45966:SF34">
    <property type="entry name" value="GDSL-LIKE LIPASE_ACYLHYDROLASE"/>
    <property type="match status" value="1"/>
</dbReference>
<feature type="chain" id="PRO_5005596957" evidence="3">
    <location>
        <begin position="22"/>
        <end position="368"/>
    </location>
</feature>
<comment type="similarity">
    <text evidence="1">Belongs to the 'GDSL' lipolytic enzyme family.</text>
</comment>
<gene>
    <name evidence="4" type="ORF">LR48_Vigan11g135800</name>
</gene>
<dbReference type="OrthoDB" id="1600564at2759"/>
<keyword evidence="2 3" id="KW-0732">Signal</keyword>
<dbReference type="Gramene" id="KOM58324">
    <property type="protein sequence ID" value="KOM58324"/>
    <property type="gene ID" value="LR48_Vigan11g135800"/>
</dbReference>